<keyword evidence="1" id="KW-0614">Plasmid</keyword>
<name>A0A6B8KKS7_9HYPH</name>
<protein>
    <submittedName>
        <fullName evidence="1">Uncharacterized protein</fullName>
    </submittedName>
</protein>
<gene>
    <name evidence="1" type="ORF">H2LOC_020610</name>
</gene>
<accession>A0A6B8KKS7</accession>
<organism evidence="1 2">
    <name type="scientific">Methylocystis heyeri</name>
    <dbReference type="NCBI Taxonomy" id="391905"/>
    <lineage>
        <taxon>Bacteria</taxon>
        <taxon>Pseudomonadati</taxon>
        <taxon>Pseudomonadota</taxon>
        <taxon>Alphaproteobacteria</taxon>
        <taxon>Hyphomicrobiales</taxon>
        <taxon>Methylocystaceae</taxon>
        <taxon>Methylocystis</taxon>
    </lineage>
</organism>
<evidence type="ECO:0000313" key="1">
    <source>
        <dbReference type="EMBL" id="QGM48199.1"/>
    </source>
</evidence>
<reference evidence="1 2" key="1">
    <citation type="submission" date="2019-11" db="EMBL/GenBank/DDBJ databases">
        <title>The genome sequence of Methylocystis heyeri.</title>
        <authorList>
            <person name="Oshkin I.Y."/>
            <person name="Miroshnikov K."/>
            <person name="Dedysh S.N."/>
        </authorList>
    </citation>
    <scope>NUCLEOTIDE SEQUENCE [LARGE SCALE GENOMIC DNA]</scope>
    <source>
        <strain evidence="1 2">H2</strain>
        <plasmid evidence="1 2">unnamed1</plasmid>
    </source>
</reference>
<proteinExistence type="predicted"/>
<dbReference type="Proteomes" id="UP000309061">
    <property type="component" value="Plasmid unnamed1"/>
</dbReference>
<geneLocation type="plasmid" evidence="1">
    <name>unnamed1</name>
</geneLocation>
<evidence type="ECO:0000313" key="2">
    <source>
        <dbReference type="Proteomes" id="UP000309061"/>
    </source>
</evidence>
<dbReference type="KEGG" id="mhey:H2LOC_020610"/>
<sequence>MKKVRQESADADKTGLIDVDLVARDTFLKELDSTTFAERRYPKTPEHMPVSIIA</sequence>
<keyword evidence="2" id="KW-1185">Reference proteome</keyword>
<dbReference type="AlphaFoldDB" id="A0A6B8KKS7"/>
<dbReference type="EMBL" id="CP046053">
    <property type="protein sequence ID" value="QGM48199.1"/>
    <property type="molecule type" value="Genomic_DNA"/>
</dbReference>